<dbReference type="EMBL" id="QRVM01000047">
    <property type="protein sequence ID" value="RGS45020.1"/>
    <property type="molecule type" value="Genomic_DNA"/>
</dbReference>
<evidence type="ECO:0000313" key="4">
    <source>
        <dbReference type="EMBL" id="RGS45020.1"/>
    </source>
</evidence>
<dbReference type="Gene3D" id="2.60.40.10">
    <property type="entry name" value="Immunoglobulins"/>
    <property type="match status" value="1"/>
</dbReference>
<name>A0A412IY58_9FIRM</name>
<comment type="caution">
    <text evidence="4">The sequence shown here is derived from an EMBL/GenBank/DDBJ whole genome shotgun (WGS) entry which is preliminary data.</text>
</comment>
<dbReference type="AlphaFoldDB" id="A0A412IY58"/>
<dbReference type="Proteomes" id="UP000285274">
    <property type="component" value="Unassembled WGS sequence"/>
</dbReference>
<organism evidence="4 5">
    <name type="scientific">Holdemanella biformis</name>
    <dbReference type="NCBI Taxonomy" id="1735"/>
    <lineage>
        <taxon>Bacteria</taxon>
        <taxon>Bacillati</taxon>
        <taxon>Bacillota</taxon>
        <taxon>Erysipelotrichia</taxon>
        <taxon>Erysipelotrichales</taxon>
        <taxon>Erysipelotrichaceae</taxon>
        <taxon>Holdemanella</taxon>
    </lineage>
</organism>
<keyword evidence="2" id="KW-1133">Transmembrane helix</keyword>
<proteinExistence type="predicted"/>
<reference evidence="4 5" key="1">
    <citation type="submission" date="2018-08" db="EMBL/GenBank/DDBJ databases">
        <title>A genome reference for cultivated species of the human gut microbiota.</title>
        <authorList>
            <person name="Zou Y."/>
            <person name="Xue W."/>
            <person name="Luo G."/>
        </authorList>
    </citation>
    <scope>NUCLEOTIDE SEQUENCE [LARGE SCALE GENOMIC DNA]</scope>
    <source>
        <strain evidence="4 5">AF22-10AC</strain>
    </source>
</reference>
<evidence type="ECO:0000256" key="1">
    <source>
        <dbReference type="SAM" id="MobiDB-lite"/>
    </source>
</evidence>
<accession>A0A412IY58</accession>
<dbReference type="Pfam" id="PF17802">
    <property type="entry name" value="SpaA"/>
    <property type="match status" value="1"/>
</dbReference>
<feature type="compositionally biased region" description="Polar residues" evidence="1">
    <location>
        <begin position="623"/>
        <end position="632"/>
    </location>
</feature>
<evidence type="ECO:0000259" key="3">
    <source>
        <dbReference type="Pfam" id="PF17802"/>
    </source>
</evidence>
<dbReference type="RefSeq" id="WP_118320394.1">
    <property type="nucleotide sequence ID" value="NZ_QRVM01000047.1"/>
</dbReference>
<evidence type="ECO:0000313" key="5">
    <source>
        <dbReference type="Proteomes" id="UP000285274"/>
    </source>
</evidence>
<dbReference type="InterPro" id="IPR013783">
    <property type="entry name" value="Ig-like_fold"/>
</dbReference>
<protein>
    <recommendedName>
        <fullName evidence="3">SpaA-like prealbumin fold domain-containing protein</fullName>
    </recommendedName>
</protein>
<sequence length="1142" mass="128871">MNTEIDADLLQYIHFDRNSFKLYMNNDNDPVDSSQYNIKWSTDNTNFKEWSENDNFRSFLLSGNKNNPINLSPGESCYITYNVTVKPEAFAKLHTDSINAFNRFIAHADNVDEQSKFAGGFEAWNSISNIKTYEWNGKQVEKTATTSSKTETMSGDRFIYENKAIQKDSTSNTSFTIPEGSYKYTVETNKTLNDFNVNEVTMTDTLTSKHMKYVGYMKVEALKAEMNSQELQWDEASQNYKLQPTYNAVETKWVKIDDHKTFSLKPSELGWTDKNYAYRFTYYAKPDNLDAFTETKVKNKFTLEGVVKKGDGTFKFKQEDVSKETTLTIKGNLNLHANKQSWYYKEPNKDSNTWTNGELYWVVDIGGAQINKGMEFRDLIKTGDGITNSILREGSLVGIYKGTLPEGKNISDYKDIEDLKNNSGLAPIDDKFNSQLNGTNELLLTAKENIGLGNEKVYMIIKSEPSELPSPTNNRDTKTYKNSIYIKEDGEYVSEIPAEKTLYTSPKILKELGQVFKYDGTKVTTLQIGADKKNNGDADPSKIDTKLLVNSKGVFSKGVFISWAFKVNYDGQLSGDYDVIDDIPDGMEFSYVRVKWHGDEYDASQVTSKTIDNPGSGWEFRENNSTNDNGNSEHTIYYVSKDKKQTMIRLGEFVSKSIRDNNSVDVQVVCRVTDPQVLLGAQPSDFINKVTLQKNGKDIATSSSQVPVKLNKTDKNIVKEIAKKNGQKLEFEINTNQLGQTLPTNDNGGLTLVDKLDDNLRLDTTSVKVYKNNNEEVTGCVIAYQDKTLEIRSIPNDIPIKIKYTATVNMKPGDSVNIANTAYWKGYSENGGDTVLESYSYSVSGTIGASSVVNFKLTKLDQNNLDKVLKGATFQIEKCTFDEYGKMATSDKMDLTTGDDGTIAQNLQYDTLYKITETKAPDGYVLNKEPIYIFDVNKAKDSDVDTITQYLKTEDLRVRYQEENFSLGVTNHKGEITVVKKFINDAAGKLTKPVSGTYRFGLYDDPNKLEKPLQPPKTITYSANDNPDKSVKFENLELDKTYYVYELDDQDKPITDTSKEVTINTMNYQVVYKNETKNTDTSSAQNGETIVVTNKSRTKILPSTGSVGTLIYRLLGATLVVASLICLSNINKNNRKEKRRKR</sequence>
<evidence type="ECO:0000256" key="2">
    <source>
        <dbReference type="SAM" id="Phobius"/>
    </source>
</evidence>
<dbReference type="InterPro" id="IPR041033">
    <property type="entry name" value="SpaA_PFL_dom_1"/>
</dbReference>
<keyword evidence="2" id="KW-0472">Membrane</keyword>
<feature type="region of interest" description="Disordered" evidence="1">
    <location>
        <begin position="612"/>
        <end position="632"/>
    </location>
</feature>
<feature type="transmembrane region" description="Helical" evidence="2">
    <location>
        <begin position="1110"/>
        <end position="1130"/>
    </location>
</feature>
<keyword evidence="2" id="KW-0812">Transmembrane</keyword>
<gene>
    <name evidence="4" type="ORF">DWX92_09200</name>
</gene>
<feature type="domain" description="SpaA-like prealbumin fold" evidence="3">
    <location>
        <begin position="854"/>
        <end position="945"/>
    </location>
</feature>